<protein>
    <submittedName>
        <fullName evidence="1">5-carboxymethyl-2-hydroxymuconate isomerase</fullName>
    </submittedName>
</protein>
<geneLocation type="plasmid" evidence="1">
    <name>unnamed1</name>
</geneLocation>
<proteinExistence type="predicted"/>
<dbReference type="CDD" id="cd00580">
    <property type="entry name" value="CHMI"/>
    <property type="match status" value="1"/>
</dbReference>
<keyword evidence="1" id="KW-0413">Isomerase</keyword>
<dbReference type="PANTHER" id="PTHR37950:SF1">
    <property type="entry name" value="4-HYDROXYPHENYLACETATE CATABOLISM PROTEIN"/>
    <property type="match status" value="1"/>
</dbReference>
<dbReference type="PANTHER" id="PTHR37950">
    <property type="entry name" value="4-HYDROXYPHENYLACETATE CATABOLISM PROTEIN"/>
    <property type="match status" value="1"/>
</dbReference>
<name>A0A1L3ZI87_RHILE</name>
<dbReference type="Pfam" id="PF02962">
    <property type="entry name" value="CHMI"/>
    <property type="match status" value="1"/>
</dbReference>
<dbReference type="InterPro" id="IPR004220">
    <property type="entry name" value="5-COMe_2-OHmuconate_Isoase"/>
</dbReference>
<gene>
    <name evidence="1" type="ORF">BMW22_28100</name>
</gene>
<dbReference type="GO" id="GO:0008704">
    <property type="term" value="F:5-carboxymethyl-2-hydroxymuconate delta-isomerase activity"/>
    <property type="evidence" value="ECO:0007669"/>
    <property type="project" value="InterPro"/>
</dbReference>
<sequence>MPHFTMDYSANLDRAVDFDALCRVVHAEILKTGLFEVGAVRVRAIRCKAYAIADLLAENAFIDMSFRIGEGRSGDDKRRTGEAIFQAVTQHLDTLFQTPHFALTLEIREIDPALSWKKNAIHPRLRKTNS</sequence>
<evidence type="ECO:0000313" key="2">
    <source>
        <dbReference type="Proteomes" id="UP000183050"/>
    </source>
</evidence>
<dbReference type="Gene3D" id="3.30.429.10">
    <property type="entry name" value="Macrophage Migration Inhibitory Factor"/>
    <property type="match status" value="1"/>
</dbReference>
<dbReference type="InterPro" id="IPR014347">
    <property type="entry name" value="Tautomerase/MIF_sf"/>
</dbReference>
<keyword evidence="1" id="KW-0614">Plasmid</keyword>
<dbReference type="SUPFAM" id="SSF55331">
    <property type="entry name" value="Tautomerase/MIF"/>
    <property type="match status" value="1"/>
</dbReference>
<dbReference type="Proteomes" id="UP000183050">
    <property type="component" value="Plasmid unnamed1"/>
</dbReference>
<evidence type="ECO:0000313" key="1">
    <source>
        <dbReference type="EMBL" id="API55374.1"/>
    </source>
</evidence>
<accession>A0A1L3ZI87</accession>
<dbReference type="RefSeq" id="WP_072641047.1">
    <property type="nucleotide sequence ID" value="NZ_CP018229.1"/>
</dbReference>
<organism evidence="1 2">
    <name type="scientific">Rhizobium leguminosarum</name>
    <dbReference type="NCBI Taxonomy" id="384"/>
    <lineage>
        <taxon>Bacteria</taxon>
        <taxon>Pseudomonadati</taxon>
        <taxon>Pseudomonadota</taxon>
        <taxon>Alphaproteobacteria</taxon>
        <taxon>Hyphomicrobiales</taxon>
        <taxon>Rhizobiaceae</taxon>
        <taxon>Rhizobium/Agrobacterium group</taxon>
        <taxon>Rhizobium</taxon>
    </lineage>
</organism>
<dbReference type="AlphaFoldDB" id="A0A1L3ZI87"/>
<dbReference type="EMBL" id="CP018229">
    <property type="protein sequence ID" value="API55374.1"/>
    <property type="molecule type" value="Genomic_DNA"/>
</dbReference>
<reference evidence="1 2" key="1">
    <citation type="submission" date="2016-11" db="EMBL/GenBank/DDBJ databases">
        <title>Rhizobium leguminosarum bv. viciae strain Vaf12 isolated from Vavilovia formosa root nodules from Russia, Dagestan.</title>
        <authorList>
            <person name="Kimeklis A."/>
        </authorList>
    </citation>
    <scope>NUCLEOTIDE SEQUENCE [LARGE SCALE GENOMIC DNA]</scope>
    <source>
        <strain evidence="1 2">Vaf-108</strain>
        <plasmid evidence="2">Plasmid unnamed1</plasmid>
    </source>
</reference>